<dbReference type="PRINTS" id="PR00463">
    <property type="entry name" value="EP450I"/>
</dbReference>
<dbReference type="PANTHER" id="PTHR24305">
    <property type="entry name" value="CYTOCHROME P450"/>
    <property type="match status" value="1"/>
</dbReference>
<dbReference type="Proteomes" id="UP000574317">
    <property type="component" value="Unassembled WGS sequence"/>
</dbReference>
<comment type="caution">
    <text evidence="10">The sequence shown here is derived from an EMBL/GenBank/DDBJ whole genome shotgun (WGS) entry which is preliminary data.</text>
</comment>
<evidence type="ECO:0000313" key="11">
    <source>
        <dbReference type="Proteomes" id="UP000574317"/>
    </source>
</evidence>
<gene>
    <name evidence="10" type="ORF">FNAPI_5854</name>
</gene>
<keyword evidence="5 9" id="KW-0560">Oxidoreductase</keyword>
<feature type="binding site" description="axial binding residue" evidence="8">
    <location>
        <position position="432"/>
    </location>
    <ligand>
        <name>heme</name>
        <dbReference type="ChEBI" id="CHEBI:30413"/>
    </ligand>
    <ligandPart>
        <name>Fe</name>
        <dbReference type="ChEBI" id="CHEBI:18248"/>
    </ligandPart>
</feature>
<dbReference type="PRINTS" id="PR00385">
    <property type="entry name" value="P450"/>
</dbReference>
<dbReference type="CDD" id="cd11058">
    <property type="entry name" value="CYP60B-like"/>
    <property type="match status" value="1"/>
</dbReference>
<comment type="similarity">
    <text evidence="2 9">Belongs to the cytochrome P450 family.</text>
</comment>
<evidence type="ECO:0000256" key="3">
    <source>
        <dbReference type="ARBA" id="ARBA00022617"/>
    </source>
</evidence>
<keyword evidence="7 9" id="KW-0503">Monooxygenase</keyword>
<dbReference type="InterPro" id="IPR050121">
    <property type="entry name" value="Cytochrome_P450_monoxygenase"/>
</dbReference>
<dbReference type="Gene3D" id="1.10.630.10">
    <property type="entry name" value="Cytochrome P450"/>
    <property type="match status" value="1"/>
</dbReference>
<keyword evidence="11" id="KW-1185">Reference proteome</keyword>
<keyword evidence="6 8" id="KW-0408">Iron</keyword>
<keyword evidence="4 8" id="KW-0479">Metal-binding</keyword>
<sequence>MSMSIPSLLVAASFTYIPVRAIFIIRSRICTDDTGKLFGSLQVQYTVALSSGCVTLRDINWLDELSYTAAGAWKTIYGHRNVEMEKNLKGAGLLPPLLRSGQARSIVTAERHQHARMRKTVAHAFSEKALREQEGFLQGYVDILINQLRQKSLEEPQNLVDWFNYTTFDVIGDMSFGEPFGCLQSNTYHTWVANVFQGVKQIPYVHLLMYLKITWLVTKLTPKRLRDAKNDSDADAYEKVSRRIALQKEGTNRKDFLSYMLRENHDSGMTVPELQETAVILIIAGSETTATFLSGTVYLILRNPRVYQRLVEEVRSSFQDEAEITITAVQGLKYMKAVVSESFRVYPPSPGSFPRIVPGMGERIMGKWVPGGVGVHQLAANHDERNFYRPNDFLPERYLPDVLHQENDVASERFVNDKLDVVKPFSFGPRNCLGKNLAYAELRLILTRLVWNFDMKLDPDSNHGRWIADQKTAMIWEKPPLKVQLTDIHRK</sequence>
<evidence type="ECO:0000256" key="7">
    <source>
        <dbReference type="ARBA" id="ARBA00023033"/>
    </source>
</evidence>
<dbReference type="InterPro" id="IPR017972">
    <property type="entry name" value="Cyt_P450_CS"/>
</dbReference>
<evidence type="ECO:0000256" key="8">
    <source>
        <dbReference type="PIRSR" id="PIRSR602401-1"/>
    </source>
</evidence>
<reference evidence="10 11" key="1">
    <citation type="submission" date="2020-05" db="EMBL/GenBank/DDBJ databases">
        <title>Identification and distribution of gene clusters putatively required for synthesis of sphingolipid metabolism inhibitors in phylogenetically diverse species of the filamentous fungus Fusarium.</title>
        <authorList>
            <person name="Kim H.-S."/>
            <person name="Busman M."/>
            <person name="Brown D.W."/>
            <person name="Divon H."/>
            <person name="Uhlig S."/>
            <person name="Proctor R.H."/>
        </authorList>
    </citation>
    <scope>NUCLEOTIDE SEQUENCE [LARGE SCALE GENOMIC DNA]</scope>
    <source>
        <strain evidence="10 11">NRRL 25196</strain>
    </source>
</reference>
<evidence type="ECO:0008006" key="12">
    <source>
        <dbReference type="Google" id="ProtNLM"/>
    </source>
</evidence>
<dbReference type="GO" id="GO:0004497">
    <property type="term" value="F:monooxygenase activity"/>
    <property type="evidence" value="ECO:0007669"/>
    <property type="project" value="UniProtKB-KW"/>
</dbReference>
<dbReference type="PROSITE" id="PS00086">
    <property type="entry name" value="CYTOCHROME_P450"/>
    <property type="match status" value="1"/>
</dbReference>
<evidence type="ECO:0000256" key="9">
    <source>
        <dbReference type="RuleBase" id="RU000461"/>
    </source>
</evidence>
<dbReference type="AlphaFoldDB" id="A0A8H5JIM5"/>
<organism evidence="10 11">
    <name type="scientific">Fusarium napiforme</name>
    <dbReference type="NCBI Taxonomy" id="42672"/>
    <lineage>
        <taxon>Eukaryota</taxon>
        <taxon>Fungi</taxon>
        <taxon>Dikarya</taxon>
        <taxon>Ascomycota</taxon>
        <taxon>Pezizomycotina</taxon>
        <taxon>Sordariomycetes</taxon>
        <taxon>Hypocreomycetidae</taxon>
        <taxon>Hypocreales</taxon>
        <taxon>Nectriaceae</taxon>
        <taxon>Fusarium</taxon>
        <taxon>Fusarium fujikuroi species complex</taxon>
    </lineage>
</organism>
<name>A0A8H5JIM5_9HYPO</name>
<dbReference type="InterPro" id="IPR002401">
    <property type="entry name" value="Cyt_P450_E_grp-I"/>
</dbReference>
<evidence type="ECO:0000256" key="6">
    <source>
        <dbReference type="ARBA" id="ARBA00023004"/>
    </source>
</evidence>
<comment type="cofactor">
    <cofactor evidence="1 8">
        <name>heme</name>
        <dbReference type="ChEBI" id="CHEBI:30413"/>
    </cofactor>
</comment>
<keyword evidence="3 8" id="KW-0349">Heme</keyword>
<dbReference type="GO" id="GO:0020037">
    <property type="term" value="F:heme binding"/>
    <property type="evidence" value="ECO:0007669"/>
    <property type="project" value="InterPro"/>
</dbReference>
<dbReference type="Pfam" id="PF00067">
    <property type="entry name" value="p450"/>
    <property type="match status" value="1"/>
</dbReference>
<dbReference type="GO" id="GO:0005506">
    <property type="term" value="F:iron ion binding"/>
    <property type="evidence" value="ECO:0007669"/>
    <property type="project" value="InterPro"/>
</dbReference>
<dbReference type="EMBL" id="JAAOAO010000212">
    <property type="protein sequence ID" value="KAF5556063.1"/>
    <property type="molecule type" value="Genomic_DNA"/>
</dbReference>
<protein>
    <recommendedName>
        <fullName evidence="12">Cytochrome P450 monooxygenase</fullName>
    </recommendedName>
</protein>
<dbReference type="InterPro" id="IPR001128">
    <property type="entry name" value="Cyt_P450"/>
</dbReference>
<dbReference type="InterPro" id="IPR036396">
    <property type="entry name" value="Cyt_P450_sf"/>
</dbReference>
<dbReference type="PANTHER" id="PTHR24305:SF230">
    <property type="entry name" value="P450, PUTATIVE (EUROFUNG)-RELATED"/>
    <property type="match status" value="1"/>
</dbReference>
<evidence type="ECO:0000256" key="2">
    <source>
        <dbReference type="ARBA" id="ARBA00010617"/>
    </source>
</evidence>
<dbReference type="SUPFAM" id="SSF48264">
    <property type="entry name" value="Cytochrome P450"/>
    <property type="match status" value="1"/>
</dbReference>
<evidence type="ECO:0000313" key="10">
    <source>
        <dbReference type="EMBL" id="KAF5556063.1"/>
    </source>
</evidence>
<accession>A0A8H5JIM5</accession>
<proteinExistence type="inferred from homology"/>
<dbReference type="GO" id="GO:0016705">
    <property type="term" value="F:oxidoreductase activity, acting on paired donors, with incorporation or reduction of molecular oxygen"/>
    <property type="evidence" value="ECO:0007669"/>
    <property type="project" value="InterPro"/>
</dbReference>
<evidence type="ECO:0000256" key="5">
    <source>
        <dbReference type="ARBA" id="ARBA00023002"/>
    </source>
</evidence>
<evidence type="ECO:0000256" key="1">
    <source>
        <dbReference type="ARBA" id="ARBA00001971"/>
    </source>
</evidence>
<evidence type="ECO:0000256" key="4">
    <source>
        <dbReference type="ARBA" id="ARBA00022723"/>
    </source>
</evidence>